<dbReference type="InterPro" id="IPR021477">
    <property type="entry name" value="TVIIS_effector_SACOL2603_fam"/>
</dbReference>
<reference evidence="2 3" key="1">
    <citation type="submission" date="2024-06" db="EMBL/GenBank/DDBJ databases">
        <title>Genomic Encyclopedia of Type Strains, Phase IV (KMG-IV): sequencing the most valuable type-strain genomes for metagenomic binning, comparative biology and taxonomic classification.</title>
        <authorList>
            <person name="Goeker M."/>
        </authorList>
    </citation>
    <scope>NUCLEOTIDE SEQUENCE [LARGE SCALE GENOMIC DNA]</scope>
    <source>
        <strain evidence="2 3">DSM 28303</strain>
    </source>
</reference>
<dbReference type="RefSeq" id="WP_354364847.1">
    <property type="nucleotide sequence ID" value="NZ_JBEPLO010000009.1"/>
</dbReference>
<dbReference type="EMBL" id="JBEPLO010000009">
    <property type="protein sequence ID" value="MET3557905.1"/>
    <property type="molecule type" value="Genomic_DNA"/>
</dbReference>
<keyword evidence="3" id="KW-1185">Reference proteome</keyword>
<feature type="compositionally biased region" description="Polar residues" evidence="1">
    <location>
        <begin position="86"/>
        <end position="96"/>
    </location>
</feature>
<organism evidence="2 3">
    <name type="scientific">Streptococcus rupicaprae</name>
    <dbReference type="NCBI Taxonomy" id="759619"/>
    <lineage>
        <taxon>Bacteria</taxon>
        <taxon>Bacillati</taxon>
        <taxon>Bacillota</taxon>
        <taxon>Bacilli</taxon>
        <taxon>Lactobacillales</taxon>
        <taxon>Streptococcaceae</taxon>
        <taxon>Streptococcus</taxon>
    </lineage>
</organism>
<evidence type="ECO:0000256" key="1">
    <source>
        <dbReference type="SAM" id="MobiDB-lite"/>
    </source>
</evidence>
<protein>
    <submittedName>
        <fullName evidence="2">Type VII secretion effector (TIGR04197 family)</fullName>
    </submittedName>
</protein>
<evidence type="ECO:0000313" key="3">
    <source>
        <dbReference type="Proteomes" id="UP001549122"/>
    </source>
</evidence>
<evidence type="ECO:0000313" key="2">
    <source>
        <dbReference type="EMBL" id="MET3557905.1"/>
    </source>
</evidence>
<sequence length="112" mass="11588">MTIQSIGSIARLNANAIQNGANSITAISEATKDTSTTLAGNSSAHSAIVKEFSYGGQIATKLGEFIQLVHSTASEFEVMDQGLSHQISSGHQTSPGATPGYQSGLFHEGGTY</sequence>
<gene>
    <name evidence="2" type="ORF">ABID29_001017</name>
</gene>
<comment type="caution">
    <text evidence="2">The sequence shown here is derived from an EMBL/GenBank/DDBJ whole genome shotgun (WGS) entry which is preliminary data.</text>
</comment>
<dbReference type="Proteomes" id="UP001549122">
    <property type="component" value="Unassembled WGS sequence"/>
</dbReference>
<name>A0ABV2FH64_9STRE</name>
<dbReference type="NCBIfam" id="TIGR04197">
    <property type="entry name" value="T7SS_SACOL2603"/>
    <property type="match status" value="1"/>
</dbReference>
<feature type="region of interest" description="Disordered" evidence="1">
    <location>
        <begin position="86"/>
        <end position="112"/>
    </location>
</feature>
<accession>A0ABV2FH64</accession>
<proteinExistence type="predicted"/>